<dbReference type="EMBL" id="LAZP02000456">
    <property type="protein sequence ID" value="PFH57099.1"/>
    <property type="molecule type" value="Genomic_DNA"/>
</dbReference>
<accession>A0A2A9P6N8</accession>
<comment type="caution">
    <text evidence="1">The sequence shown here is derived from an EMBL/GenBank/DDBJ whole genome shotgun (WGS) entry which is preliminary data.</text>
</comment>
<name>A0A2A9P6N8_OPHUN</name>
<reference evidence="1 2" key="2">
    <citation type="journal article" date="2017" name="Sci. Rep.">
        <title>Ant-infecting Ophiocordyceps genomes reveal a high diversity of potential behavioral manipulation genes and a possible major role for enterotoxins.</title>
        <authorList>
            <person name="de Bekker C."/>
            <person name="Ohm R.A."/>
            <person name="Evans H.C."/>
            <person name="Brachmann A."/>
            <person name="Hughes D.P."/>
        </authorList>
    </citation>
    <scope>NUCLEOTIDE SEQUENCE [LARGE SCALE GENOMIC DNA]</scope>
    <source>
        <strain evidence="1 2">SC16a</strain>
    </source>
</reference>
<evidence type="ECO:0008006" key="3">
    <source>
        <dbReference type="Google" id="ProtNLM"/>
    </source>
</evidence>
<dbReference type="Proteomes" id="UP000037136">
    <property type="component" value="Unassembled WGS sequence"/>
</dbReference>
<sequence>MLASTLMSSFRITRYKGTALTRQCQRLNIAIDSCFELSKTLSTATIIDSPFNLPTSNMKFSSTIFLAALQVAGVMSSPVEECGDLGVLKVDLTKLAAGVDPKAIRKCAEHPLRTSLNRRDCWYGNASGCSKGYCYRICGSPGSGQWCWSANNGGLGSWIGCKKDSDCNASMSCGIGGCKTCGCSC</sequence>
<evidence type="ECO:0000313" key="1">
    <source>
        <dbReference type="EMBL" id="PFH57099.1"/>
    </source>
</evidence>
<dbReference type="OrthoDB" id="3660930at2759"/>
<gene>
    <name evidence="1" type="ORF">XA68_15506</name>
</gene>
<protein>
    <recommendedName>
        <fullName evidence="3">IDI-2</fullName>
    </recommendedName>
</protein>
<keyword evidence="2" id="KW-1185">Reference proteome</keyword>
<dbReference type="AlphaFoldDB" id="A0A2A9P6N8"/>
<proteinExistence type="predicted"/>
<evidence type="ECO:0000313" key="2">
    <source>
        <dbReference type="Proteomes" id="UP000037136"/>
    </source>
</evidence>
<reference evidence="1 2" key="1">
    <citation type="journal article" date="2015" name="BMC Genomics">
        <title>Gene expression during zombie ant biting behavior reflects the complexity underlying fungal parasitic behavioral manipulation.</title>
        <authorList>
            <person name="de Bekker C."/>
            <person name="Ohm R.A."/>
            <person name="Loreto R.G."/>
            <person name="Sebastian A."/>
            <person name="Albert I."/>
            <person name="Merrow M."/>
            <person name="Brachmann A."/>
            <person name="Hughes D.P."/>
        </authorList>
    </citation>
    <scope>NUCLEOTIDE SEQUENCE [LARGE SCALE GENOMIC DNA]</scope>
    <source>
        <strain evidence="1 2">SC16a</strain>
    </source>
</reference>
<organism evidence="1 2">
    <name type="scientific">Ophiocordyceps unilateralis</name>
    <name type="common">Zombie-ant fungus</name>
    <name type="synonym">Torrubia unilateralis</name>
    <dbReference type="NCBI Taxonomy" id="268505"/>
    <lineage>
        <taxon>Eukaryota</taxon>
        <taxon>Fungi</taxon>
        <taxon>Dikarya</taxon>
        <taxon>Ascomycota</taxon>
        <taxon>Pezizomycotina</taxon>
        <taxon>Sordariomycetes</taxon>
        <taxon>Hypocreomycetidae</taxon>
        <taxon>Hypocreales</taxon>
        <taxon>Ophiocordycipitaceae</taxon>
        <taxon>Ophiocordyceps</taxon>
    </lineage>
</organism>